<dbReference type="Proteomes" id="UP000266915">
    <property type="component" value="Unassembled WGS sequence"/>
</dbReference>
<name>A0A3N2C050_9MICO</name>
<keyword evidence="1" id="KW-1133">Transmembrane helix</keyword>
<evidence type="ECO:0000313" key="2">
    <source>
        <dbReference type="EMBL" id="ROR80820.1"/>
    </source>
</evidence>
<comment type="caution">
    <text evidence="2">The sequence shown here is derived from an EMBL/GenBank/DDBJ whole genome shotgun (WGS) entry which is preliminary data.</text>
</comment>
<evidence type="ECO:0000313" key="3">
    <source>
        <dbReference type="Proteomes" id="UP000266915"/>
    </source>
</evidence>
<reference evidence="2 3" key="1">
    <citation type="submission" date="2018-11" db="EMBL/GenBank/DDBJ databases">
        <title>Sequencing the genomes of 1000 actinobacteria strains.</title>
        <authorList>
            <person name="Klenk H.-P."/>
        </authorList>
    </citation>
    <scope>NUCLEOTIDE SEQUENCE [LARGE SCALE GENOMIC DNA]</scope>
    <source>
        <strain evidence="2 3">DSM 14012</strain>
    </source>
</reference>
<dbReference type="AlphaFoldDB" id="A0A3N2C050"/>
<keyword evidence="1" id="KW-0812">Transmembrane</keyword>
<sequence>MIEDYWLNALWSLLPTVVVGIIFWVVMRAILRSDRNERKAYAQVEAEQRAKLGLPPVDPTGPREV</sequence>
<dbReference type="EMBL" id="RKHL01000001">
    <property type="protein sequence ID" value="ROR80820.1"/>
    <property type="molecule type" value="Genomic_DNA"/>
</dbReference>
<keyword evidence="3" id="KW-1185">Reference proteome</keyword>
<proteinExistence type="predicted"/>
<feature type="transmembrane region" description="Helical" evidence="1">
    <location>
        <begin position="6"/>
        <end position="31"/>
    </location>
</feature>
<organism evidence="2 3">
    <name type="scientific">Plantibacter flavus</name>
    <dbReference type="NCBI Taxonomy" id="150123"/>
    <lineage>
        <taxon>Bacteria</taxon>
        <taxon>Bacillati</taxon>
        <taxon>Actinomycetota</taxon>
        <taxon>Actinomycetes</taxon>
        <taxon>Micrococcales</taxon>
        <taxon>Microbacteriaceae</taxon>
        <taxon>Plantibacter</taxon>
    </lineage>
</organism>
<evidence type="ECO:0000256" key="1">
    <source>
        <dbReference type="SAM" id="Phobius"/>
    </source>
</evidence>
<gene>
    <name evidence="2" type="ORF">EDD42_0866</name>
</gene>
<accession>A0A3N2C050</accession>
<keyword evidence="1" id="KW-0472">Membrane</keyword>
<dbReference type="RefSeq" id="WP_327083076.1">
    <property type="nucleotide sequence ID" value="NZ_FXAP01000001.1"/>
</dbReference>
<protein>
    <submittedName>
        <fullName evidence="2">Uncharacterized protein</fullName>
    </submittedName>
</protein>